<comment type="caution">
    <text evidence="1">The sequence shown here is derived from an EMBL/GenBank/DDBJ whole genome shotgun (WGS) entry which is preliminary data.</text>
</comment>
<evidence type="ECO:0000313" key="1">
    <source>
        <dbReference type="EMBL" id="CAE6932615.1"/>
    </source>
</evidence>
<keyword evidence="2" id="KW-1185">Reference proteome</keyword>
<accession>A0A812GRS3</accession>
<dbReference type="EMBL" id="CAJNDS010000047">
    <property type="protein sequence ID" value="CAE6932615.1"/>
    <property type="molecule type" value="Genomic_DNA"/>
</dbReference>
<evidence type="ECO:0000313" key="2">
    <source>
        <dbReference type="Proteomes" id="UP000604046"/>
    </source>
</evidence>
<protein>
    <submittedName>
        <fullName evidence="1">Uncharacterized protein</fullName>
    </submittedName>
</protein>
<dbReference type="Proteomes" id="UP000604046">
    <property type="component" value="Unassembled WGS sequence"/>
</dbReference>
<reference evidence="1" key="1">
    <citation type="submission" date="2021-02" db="EMBL/GenBank/DDBJ databases">
        <authorList>
            <person name="Dougan E. K."/>
            <person name="Rhodes N."/>
            <person name="Thang M."/>
            <person name="Chan C."/>
        </authorList>
    </citation>
    <scope>NUCLEOTIDE SEQUENCE</scope>
</reference>
<name>A0A812GRS3_9DINO</name>
<sequence>MASVVTAPPLPSSRFFGEASRGPCSGNQFPLDADGDYHATGLSRGEDLFNKVDLAAFQEGLKTAADWAVPVAWHLSVTVNSTIKEPVKFGFAGSGGFLMITVPAEAAGAELEATGRVAAGASDASFQYRDGPQVLNGDVIFKNFCLRPRRCEEKEFCGQGWVAKPPKTVGNSRLECCEPITCKDAAEVDGCSGTAWEQKPNFEQLKGYTKDQCCRPRLCDAKVCGPGFKAKNATGLQGSTAEECCEPAFCHEIQCPSETQYTLLTHDADGKPRRGSTVSECCKEAKCADLDCSKSPNLAWRNKTSPSGLGSTFIECCEKNFCADFTCSPSSQWKSKAIPKLQGGSNEACCQPLMCQHHTCQDPKQMVPKLPDGSFSLALGSTDAECCELKSCKDYTCSDVTKWSKKPLMEDGSLRKGFDDETCCEEIFCENSIDCERADGSKWRSKSPEALVGLQGSTIQQCCDANFCADFTCSTDAQGTGHGTKWYKKADTNQHHYQGSTDAECCLPKYCESYETKLPPTKWKRKTVVGLLGSTDAECYDKRLCAEEVDCTSFGVGANVTDASLMGSTREECCF</sequence>
<proteinExistence type="predicted"/>
<dbReference type="OrthoDB" id="420524at2759"/>
<organism evidence="1 2">
    <name type="scientific">Symbiodinium natans</name>
    <dbReference type="NCBI Taxonomy" id="878477"/>
    <lineage>
        <taxon>Eukaryota</taxon>
        <taxon>Sar</taxon>
        <taxon>Alveolata</taxon>
        <taxon>Dinophyceae</taxon>
        <taxon>Suessiales</taxon>
        <taxon>Symbiodiniaceae</taxon>
        <taxon>Symbiodinium</taxon>
    </lineage>
</organism>
<gene>
    <name evidence="1" type="ORF">SNAT2548_LOCUS906</name>
</gene>
<dbReference type="AlphaFoldDB" id="A0A812GRS3"/>